<proteinExistence type="inferred from homology"/>
<evidence type="ECO:0000313" key="7">
    <source>
        <dbReference type="Proteomes" id="UP000034954"/>
    </source>
</evidence>
<dbReference type="HAMAP" id="MF_00374">
    <property type="entry name" value="Ribosomal_uL29"/>
    <property type="match status" value="1"/>
</dbReference>
<evidence type="ECO:0000313" key="6">
    <source>
        <dbReference type="EMBL" id="KKO19388.1"/>
    </source>
</evidence>
<evidence type="ECO:0000256" key="3">
    <source>
        <dbReference type="ARBA" id="ARBA00023274"/>
    </source>
</evidence>
<dbReference type="CDD" id="cd00427">
    <property type="entry name" value="Ribosomal_L29_HIP"/>
    <property type="match status" value="1"/>
</dbReference>
<organism evidence="6 7">
    <name type="scientific">Candidatus Brocadia fulgida</name>
    <dbReference type="NCBI Taxonomy" id="380242"/>
    <lineage>
        <taxon>Bacteria</taxon>
        <taxon>Pseudomonadati</taxon>
        <taxon>Planctomycetota</taxon>
        <taxon>Candidatus Brocadiia</taxon>
        <taxon>Candidatus Brocadiales</taxon>
        <taxon>Candidatus Brocadiaceae</taxon>
        <taxon>Candidatus Brocadia</taxon>
    </lineage>
</organism>
<keyword evidence="7" id="KW-1185">Reference proteome</keyword>
<comment type="caution">
    <text evidence="6">The sequence shown here is derived from an EMBL/GenBank/DDBJ whole genome shotgun (WGS) entry which is preliminary data.</text>
</comment>
<evidence type="ECO:0000256" key="1">
    <source>
        <dbReference type="ARBA" id="ARBA00009254"/>
    </source>
</evidence>
<dbReference type="SUPFAM" id="SSF46561">
    <property type="entry name" value="Ribosomal protein L29 (L29p)"/>
    <property type="match status" value="1"/>
</dbReference>
<gene>
    <name evidence="5" type="primary">rpmC</name>
    <name evidence="6" type="ORF">BROFUL_01915</name>
</gene>
<sequence>MKPIEIRSKSKQEILDEIDASRRSLLNMQFQWLAGETRNPAQRRDIKKSIARLKTVMREMELGIQPKSQGEGVGK</sequence>
<dbReference type="Proteomes" id="UP000034954">
    <property type="component" value="Unassembled WGS sequence"/>
</dbReference>
<dbReference type="NCBIfam" id="TIGR00012">
    <property type="entry name" value="L29"/>
    <property type="match status" value="1"/>
</dbReference>
<comment type="similarity">
    <text evidence="1 5">Belongs to the universal ribosomal protein uL29 family.</text>
</comment>
<dbReference type="PANTHER" id="PTHR10916:SF0">
    <property type="entry name" value="LARGE RIBOSOMAL SUBUNIT PROTEIN UL29C"/>
    <property type="match status" value="1"/>
</dbReference>
<evidence type="ECO:0000256" key="2">
    <source>
        <dbReference type="ARBA" id="ARBA00022980"/>
    </source>
</evidence>
<dbReference type="GO" id="GO:0003735">
    <property type="term" value="F:structural constituent of ribosome"/>
    <property type="evidence" value="ECO:0007669"/>
    <property type="project" value="InterPro"/>
</dbReference>
<dbReference type="GO" id="GO:0022625">
    <property type="term" value="C:cytosolic large ribosomal subunit"/>
    <property type="evidence" value="ECO:0007669"/>
    <property type="project" value="TreeGrafter"/>
</dbReference>
<dbReference type="InterPro" id="IPR036049">
    <property type="entry name" value="Ribosomal_uL29_sf"/>
</dbReference>
<keyword evidence="2 5" id="KW-0689">Ribosomal protein</keyword>
<dbReference type="PANTHER" id="PTHR10916">
    <property type="entry name" value="60S RIBOSOMAL PROTEIN L35/50S RIBOSOMAL PROTEIN L29"/>
    <property type="match status" value="1"/>
</dbReference>
<evidence type="ECO:0000256" key="4">
    <source>
        <dbReference type="ARBA" id="ARBA00035204"/>
    </source>
</evidence>
<dbReference type="AlphaFoldDB" id="A0A0M2UTJ2"/>
<dbReference type="Pfam" id="PF00831">
    <property type="entry name" value="Ribosomal_L29"/>
    <property type="match status" value="1"/>
</dbReference>
<accession>A0A0M2UTJ2</accession>
<keyword evidence="3 5" id="KW-0687">Ribonucleoprotein</keyword>
<reference evidence="6 7" key="1">
    <citation type="journal article" date="2013" name="BMC Microbiol.">
        <title>Identification of the type II cytochrome c maturation pathway in anammox bacteria by comparative genomics.</title>
        <authorList>
            <person name="Ferousi C."/>
            <person name="Speth D.R."/>
            <person name="Reimann J."/>
            <person name="Op den Camp H.J."/>
            <person name="Allen J.W."/>
            <person name="Keltjens J.T."/>
            <person name="Jetten M.S."/>
        </authorList>
    </citation>
    <scope>NUCLEOTIDE SEQUENCE [LARGE SCALE GENOMIC DNA]</scope>
    <source>
        <strain evidence="6">RU1</strain>
    </source>
</reference>
<dbReference type="InterPro" id="IPR001854">
    <property type="entry name" value="Ribosomal_uL29"/>
</dbReference>
<evidence type="ECO:0000256" key="5">
    <source>
        <dbReference type="HAMAP-Rule" id="MF_00374"/>
    </source>
</evidence>
<dbReference type="Gene3D" id="1.10.287.310">
    <property type="match status" value="1"/>
</dbReference>
<dbReference type="InterPro" id="IPR050063">
    <property type="entry name" value="Ribosomal_protein_uL29"/>
</dbReference>
<dbReference type="GO" id="GO:0006412">
    <property type="term" value="P:translation"/>
    <property type="evidence" value="ECO:0007669"/>
    <property type="project" value="UniProtKB-UniRule"/>
</dbReference>
<name>A0A0M2UTJ2_9BACT</name>
<protein>
    <recommendedName>
        <fullName evidence="4 5">Large ribosomal subunit protein uL29</fullName>
    </recommendedName>
</protein>
<dbReference type="EMBL" id="LAQJ01000196">
    <property type="protein sequence ID" value="KKO19388.1"/>
    <property type="molecule type" value="Genomic_DNA"/>
</dbReference>